<name>A0A3B0VES9_9ZZZZ</name>
<dbReference type="Pfam" id="PF03780">
    <property type="entry name" value="Asp23"/>
    <property type="match status" value="1"/>
</dbReference>
<dbReference type="PANTHER" id="PTHR34297:SF2">
    <property type="entry name" value="ASP23_GLS24 FAMILY ENVELOPE STRESS RESPONSE PROTEIN"/>
    <property type="match status" value="1"/>
</dbReference>
<dbReference type="EMBL" id="UOEU01000665">
    <property type="protein sequence ID" value="VAW37452.1"/>
    <property type="molecule type" value="Genomic_DNA"/>
</dbReference>
<evidence type="ECO:0000313" key="1">
    <source>
        <dbReference type="EMBL" id="VAW37452.1"/>
    </source>
</evidence>
<proteinExistence type="predicted"/>
<gene>
    <name evidence="1" type="ORF">MNBD_CHLOROFLEXI01-3363</name>
</gene>
<dbReference type="AlphaFoldDB" id="A0A3B0VES9"/>
<reference evidence="1" key="1">
    <citation type="submission" date="2018-06" db="EMBL/GenBank/DDBJ databases">
        <authorList>
            <person name="Zhirakovskaya E."/>
        </authorList>
    </citation>
    <scope>NUCLEOTIDE SEQUENCE</scope>
</reference>
<organism evidence="1">
    <name type="scientific">hydrothermal vent metagenome</name>
    <dbReference type="NCBI Taxonomy" id="652676"/>
    <lineage>
        <taxon>unclassified sequences</taxon>
        <taxon>metagenomes</taxon>
        <taxon>ecological metagenomes</taxon>
    </lineage>
</organism>
<protein>
    <recommendedName>
        <fullName evidence="2">Asp23/Gls24 family envelope stress response protein</fullName>
    </recommendedName>
</protein>
<sequence>MSANKFAQEGNLGVIDISTTAVTTIASQAINQCYGVVGMANKNLANGIAKLLSRDSKKGIDVAIENDVITIDVYVIVEHGVRIRAVAESIQHTVKFHVEKSLDMTVNEVNVYVQGLRMGKEDA</sequence>
<dbReference type="InterPro" id="IPR005531">
    <property type="entry name" value="Asp23"/>
</dbReference>
<accession>A0A3B0VES9</accession>
<dbReference type="PANTHER" id="PTHR34297">
    <property type="entry name" value="HYPOTHETICAL CYTOSOLIC PROTEIN-RELATED"/>
    <property type="match status" value="1"/>
</dbReference>
<evidence type="ECO:0008006" key="2">
    <source>
        <dbReference type="Google" id="ProtNLM"/>
    </source>
</evidence>